<evidence type="ECO:0000313" key="1">
    <source>
        <dbReference type="EMBL" id="KAG0437022.1"/>
    </source>
</evidence>
<proteinExistence type="predicted"/>
<accession>A0AC60QMS9</accession>
<keyword evidence="2" id="KW-1185">Reference proteome</keyword>
<dbReference type="EMBL" id="JABSTQ010006577">
    <property type="protein sequence ID" value="KAG0437022.1"/>
    <property type="molecule type" value="Genomic_DNA"/>
</dbReference>
<name>A0AC60QMS9_IXOPE</name>
<reference evidence="1 2" key="1">
    <citation type="journal article" date="2020" name="Cell">
        <title>Large-Scale Comparative Analyses of Tick Genomes Elucidate Their Genetic Diversity and Vector Capacities.</title>
        <authorList>
            <consortium name="Tick Genome and Microbiome Consortium (TIGMIC)"/>
            <person name="Jia N."/>
            <person name="Wang J."/>
            <person name="Shi W."/>
            <person name="Du L."/>
            <person name="Sun Y."/>
            <person name="Zhan W."/>
            <person name="Jiang J.F."/>
            <person name="Wang Q."/>
            <person name="Zhang B."/>
            <person name="Ji P."/>
            <person name="Bell-Sakyi L."/>
            <person name="Cui X.M."/>
            <person name="Yuan T.T."/>
            <person name="Jiang B.G."/>
            <person name="Yang W.F."/>
            <person name="Lam T.T."/>
            <person name="Chang Q.C."/>
            <person name="Ding S.J."/>
            <person name="Wang X.J."/>
            <person name="Zhu J.G."/>
            <person name="Ruan X.D."/>
            <person name="Zhao L."/>
            <person name="Wei J.T."/>
            <person name="Ye R.Z."/>
            <person name="Que T.C."/>
            <person name="Du C.H."/>
            <person name="Zhou Y.H."/>
            <person name="Cheng J.X."/>
            <person name="Dai P.F."/>
            <person name="Guo W.B."/>
            <person name="Han X.H."/>
            <person name="Huang E.J."/>
            <person name="Li L.F."/>
            <person name="Wei W."/>
            <person name="Gao Y.C."/>
            <person name="Liu J.Z."/>
            <person name="Shao H.Z."/>
            <person name="Wang X."/>
            <person name="Wang C.C."/>
            <person name="Yang T.C."/>
            <person name="Huo Q.B."/>
            <person name="Li W."/>
            <person name="Chen H.Y."/>
            <person name="Chen S.E."/>
            <person name="Zhou L.G."/>
            <person name="Ni X.B."/>
            <person name="Tian J.H."/>
            <person name="Sheng Y."/>
            <person name="Liu T."/>
            <person name="Pan Y.S."/>
            <person name="Xia L.Y."/>
            <person name="Li J."/>
            <person name="Zhao F."/>
            <person name="Cao W.C."/>
        </authorList>
    </citation>
    <scope>NUCLEOTIDE SEQUENCE [LARGE SCALE GENOMIC DNA]</scope>
    <source>
        <strain evidence="1">Iper-2018</strain>
    </source>
</reference>
<organism evidence="1 2">
    <name type="scientific">Ixodes persulcatus</name>
    <name type="common">Taiga tick</name>
    <dbReference type="NCBI Taxonomy" id="34615"/>
    <lineage>
        <taxon>Eukaryota</taxon>
        <taxon>Metazoa</taxon>
        <taxon>Ecdysozoa</taxon>
        <taxon>Arthropoda</taxon>
        <taxon>Chelicerata</taxon>
        <taxon>Arachnida</taxon>
        <taxon>Acari</taxon>
        <taxon>Parasitiformes</taxon>
        <taxon>Ixodida</taxon>
        <taxon>Ixodoidea</taxon>
        <taxon>Ixodidae</taxon>
        <taxon>Ixodinae</taxon>
        <taxon>Ixodes</taxon>
    </lineage>
</organism>
<evidence type="ECO:0000313" key="2">
    <source>
        <dbReference type="Proteomes" id="UP000805193"/>
    </source>
</evidence>
<dbReference type="Proteomes" id="UP000805193">
    <property type="component" value="Unassembled WGS sequence"/>
</dbReference>
<gene>
    <name evidence="1" type="ORF">HPB47_017642</name>
</gene>
<sequence>MSSCLDDTLPSGRTTSETRHAQVLLHEQGPCPTPVNNAHSPYQVVQSCGLPSSTASASRGQQGLPGGFQTVPLGGVEWLLTQTQQRRRILKEVHVHAPQGASSSPVFRNRQCQEQCAVVLLPTGYVPPFPARENSPRPRTAVTEECGERRRRRGKKRLQQLLREADLGDRTPSQLLRHMQQLLGSTAAGLDSLLLREIFLQRLPSNVRMVLTSTGEKDLSKLAERADALMAVATPSVATVQAEPAQPDQLHELRAEISRLANTVAALRAASVRTTRSSRRIRAPVRLDL</sequence>
<comment type="caution">
    <text evidence="1">The sequence shown here is derived from an EMBL/GenBank/DDBJ whole genome shotgun (WGS) entry which is preliminary data.</text>
</comment>
<protein>
    <submittedName>
        <fullName evidence="1">Uncharacterized protein</fullName>
    </submittedName>
</protein>